<dbReference type="GO" id="GO:0016746">
    <property type="term" value="F:acyltransferase activity"/>
    <property type="evidence" value="ECO:0007669"/>
    <property type="project" value="UniProtKB-KW"/>
</dbReference>
<evidence type="ECO:0000256" key="1">
    <source>
        <dbReference type="ARBA" id="ARBA00022679"/>
    </source>
</evidence>
<sequence>MTDSVQDTGPRTLKLSGGDVLLRPFATGDEAAVLGFAGALPEHDLLFLTRDITQAKVVAAWMRDVEDGTIVSLLALKGPKVVGTTAVVRDALSWSPHVGDIRVLVSPEMRGQGLGQILAQEAVATATAMGLEKLTVRMTVDQQAAIAVFESLGFRGEALLRDHVKDRAGNRHDLAILSHNVAEVGARLSAFGVGAS</sequence>
<dbReference type="PANTHER" id="PTHR43877">
    <property type="entry name" value="AMINOALKYLPHOSPHONATE N-ACETYLTRANSFERASE-RELATED-RELATED"/>
    <property type="match status" value="1"/>
</dbReference>
<evidence type="ECO:0000313" key="4">
    <source>
        <dbReference type="EMBL" id="MFC3711707.1"/>
    </source>
</evidence>
<keyword evidence="5" id="KW-1185">Reference proteome</keyword>
<keyword evidence="1 4" id="KW-0808">Transferase</keyword>
<dbReference type="PROSITE" id="PS51186">
    <property type="entry name" value="GNAT"/>
    <property type="match status" value="1"/>
</dbReference>
<dbReference type="EC" id="2.3.-.-" evidence="4"/>
<organism evidence="4 5">
    <name type="scientific">Sphingoaurantiacus capsulatus</name>
    <dbReference type="NCBI Taxonomy" id="1771310"/>
    <lineage>
        <taxon>Bacteria</taxon>
        <taxon>Pseudomonadati</taxon>
        <taxon>Pseudomonadota</taxon>
        <taxon>Alphaproteobacteria</taxon>
        <taxon>Sphingomonadales</taxon>
        <taxon>Sphingosinicellaceae</taxon>
        <taxon>Sphingoaurantiacus</taxon>
    </lineage>
</organism>
<proteinExistence type="predicted"/>
<feature type="domain" description="N-acetyltransferase" evidence="3">
    <location>
        <begin position="20"/>
        <end position="175"/>
    </location>
</feature>
<name>A0ABV7X8W7_9SPHN</name>
<reference evidence="5" key="1">
    <citation type="journal article" date="2019" name="Int. J. Syst. Evol. Microbiol.">
        <title>The Global Catalogue of Microorganisms (GCM) 10K type strain sequencing project: providing services to taxonomists for standard genome sequencing and annotation.</title>
        <authorList>
            <consortium name="The Broad Institute Genomics Platform"/>
            <consortium name="The Broad Institute Genome Sequencing Center for Infectious Disease"/>
            <person name="Wu L."/>
            <person name="Ma J."/>
        </authorList>
    </citation>
    <scope>NUCLEOTIDE SEQUENCE [LARGE SCALE GENOMIC DNA]</scope>
    <source>
        <strain evidence="5">KCTC 42644</strain>
    </source>
</reference>
<dbReference type="InterPro" id="IPR050832">
    <property type="entry name" value="Bact_Acetyltransf"/>
</dbReference>
<dbReference type="InterPro" id="IPR016181">
    <property type="entry name" value="Acyl_CoA_acyltransferase"/>
</dbReference>
<evidence type="ECO:0000256" key="2">
    <source>
        <dbReference type="ARBA" id="ARBA00023315"/>
    </source>
</evidence>
<dbReference type="CDD" id="cd04301">
    <property type="entry name" value="NAT_SF"/>
    <property type="match status" value="1"/>
</dbReference>
<dbReference type="InterPro" id="IPR014762">
    <property type="entry name" value="DNA_mismatch_repair_CS"/>
</dbReference>
<protein>
    <submittedName>
        <fullName evidence="4">GNAT family N-acetyltransferase</fullName>
        <ecNumber evidence="4">2.3.-.-</ecNumber>
    </submittedName>
</protein>
<dbReference type="InterPro" id="IPR000182">
    <property type="entry name" value="GNAT_dom"/>
</dbReference>
<dbReference type="Gene3D" id="3.40.630.30">
    <property type="match status" value="1"/>
</dbReference>
<dbReference type="RefSeq" id="WP_380857163.1">
    <property type="nucleotide sequence ID" value="NZ_JBHRXV010000003.1"/>
</dbReference>
<evidence type="ECO:0000313" key="5">
    <source>
        <dbReference type="Proteomes" id="UP001595615"/>
    </source>
</evidence>
<comment type="caution">
    <text evidence="4">The sequence shown here is derived from an EMBL/GenBank/DDBJ whole genome shotgun (WGS) entry which is preliminary data.</text>
</comment>
<accession>A0ABV7X8W7</accession>
<keyword evidence="2 4" id="KW-0012">Acyltransferase</keyword>
<dbReference type="SUPFAM" id="SSF55729">
    <property type="entry name" value="Acyl-CoA N-acyltransferases (Nat)"/>
    <property type="match status" value="1"/>
</dbReference>
<dbReference type="Pfam" id="PF00583">
    <property type="entry name" value="Acetyltransf_1"/>
    <property type="match status" value="1"/>
</dbReference>
<evidence type="ECO:0000259" key="3">
    <source>
        <dbReference type="PROSITE" id="PS51186"/>
    </source>
</evidence>
<gene>
    <name evidence="4" type="ORF">ACFOMD_03940</name>
</gene>
<dbReference type="EMBL" id="JBHRXV010000003">
    <property type="protein sequence ID" value="MFC3711707.1"/>
    <property type="molecule type" value="Genomic_DNA"/>
</dbReference>
<dbReference type="PANTHER" id="PTHR43877:SF1">
    <property type="entry name" value="ACETYLTRANSFERASE"/>
    <property type="match status" value="1"/>
</dbReference>
<dbReference type="Proteomes" id="UP001595615">
    <property type="component" value="Unassembled WGS sequence"/>
</dbReference>
<dbReference type="PROSITE" id="PS00058">
    <property type="entry name" value="DNA_MISMATCH_REPAIR_1"/>
    <property type="match status" value="1"/>
</dbReference>